<dbReference type="EMBL" id="WJXA01000002">
    <property type="protein sequence ID" value="KAF7151688.1"/>
    <property type="molecule type" value="Genomic_DNA"/>
</dbReference>
<gene>
    <name evidence="1" type="ORF">RHSIM_Rhsim02G0005100</name>
</gene>
<proteinExistence type="predicted"/>
<dbReference type="AlphaFoldDB" id="A0A834HCZ2"/>
<accession>A0A834HCZ2</accession>
<keyword evidence="2" id="KW-1185">Reference proteome</keyword>
<sequence length="171" mass="18649">MAIGSFFKALHTALGAAAQARFSTTYALVIFILTASVGAETYIRGTFSSKPAFELLVTEKMEALDATLMKIPTTATTISTITTGMSKTLADLLPTLLDLLKSKGKRDKRKFSSLQPFGRPSISAYLPRPFIELVAIEPIRAAPFNLALAYCTYYLQLVDAKRGKFLASSFH</sequence>
<evidence type="ECO:0000313" key="1">
    <source>
        <dbReference type="EMBL" id="KAF7151688.1"/>
    </source>
</evidence>
<dbReference type="OrthoDB" id="10602184at2759"/>
<comment type="caution">
    <text evidence="1">The sequence shown here is derived from an EMBL/GenBank/DDBJ whole genome shotgun (WGS) entry which is preliminary data.</text>
</comment>
<evidence type="ECO:0000313" key="2">
    <source>
        <dbReference type="Proteomes" id="UP000626092"/>
    </source>
</evidence>
<dbReference type="Proteomes" id="UP000626092">
    <property type="component" value="Unassembled WGS sequence"/>
</dbReference>
<name>A0A834HCZ2_RHOSS</name>
<organism evidence="1 2">
    <name type="scientific">Rhododendron simsii</name>
    <name type="common">Sims's rhododendron</name>
    <dbReference type="NCBI Taxonomy" id="118357"/>
    <lineage>
        <taxon>Eukaryota</taxon>
        <taxon>Viridiplantae</taxon>
        <taxon>Streptophyta</taxon>
        <taxon>Embryophyta</taxon>
        <taxon>Tracheophyta</taxon>
        <taxon>Spermatophyta</taxon>
        <taxon>Magnoliopsida</taxon>
        <taxon>eudicotyledons</taxon>
        <taxon>Gunneridae</taxon>
        <taxon>Pentapetalae</taxon>
        <taxon>asterids</taxon>
        <taxon>Ericales</taxon>
        <taxon>Ericaceae</taxon>
        <taxon>Ericoideae</taxon>
        <taxon>Rhodoreae</taxon>
        <taxon>Rhododendron</taxon>
    </lineage>
</organism>
<reference evidence="1" key="1">
    <citation type="submission" date="2019-11" db="EMBL/GenBank/DDBJ databases">
        <authorList>
            <person name="Liu Y."/>
            <person name="Hou J."/>
            <person name="Li T.-Q."/>
            <person name="Guan C.-H."/>
            <person name="Wu X."/>
            <person name="Wu H.-Z."/>
            <person name="Ling F."/>
            <person name="Zhang R."/>
            <person name="Shi X.-G."/>
            <person name="Ren J.-P."/>
            <person name="Chen E.-F."/>
            <person name="Sun J.-M."/>
        </authorList>
    </citation>
    <scope>NUCLEOTIDE SEQUENCE</scope>
    <source>
        <strain evidence="1">Adult_tree_wgs_1</strain>
        <tissue evidence="1">Leaves</tissue>
    </source>
</reference>
<protein>
    <submittedName>
        <fullName evidence="1">Uncharacterized protein</fullName>
    </submittedName>
</protein>